<dbReference type="STRING" id="307972.A0A2G8JIY8"/>
<protein>
    <recommendedName>
        <fullName evidence="2">TNFR-Cys domain-containing protein</fullName>
    </recommendedName>
</protein>
<dbReference type="OrthoDB" id="439917at2759"/>
<dbReference type="SUPFAM" id="SSF57184">
    <property type="entry name" value="Growth factor receptor domain"/>
    <property type="match status" value="1"/>
</dbReference>
<organism evidence="3 4">
    <name type="scientific">Stichopus japonicus</name>
    <name type="common">Sea cucumber</name>
    <dbReference type="NCBI Taxonomy" id="307972"/>
    <lineage>
        <taxon>Eukaryota</taxon>
        <taxon>Metazoa</taxon>
        <taxon>Echinodermata</taxon>
        <taxon>Eleutherozoa</taxon>
        <taxon>Echinozoa</taxon>
        <taxon>Holothuroidea</taxon>
        <taxon>Aspidochirotacea</taxon>
        <taxon>Aspidochirotida</taxon>
        <taxon>Stichopodidae</taxon>
        <taxon>Apostichopus</taxon>
    </lineage>
</organism>
<dbReference type="PROSITE" id="PS50050">
    <property type="entry name" value="TNFR_NGFR_2"/>
    <property type="match status" value="1"/>
</dbReference>
<dbReference type="EMBL" id="MRZV01001830">
    <property type="protein sequence ID" value="PIK35710.1"/>
    <property type="molecule type" value="Genomic_DNA"/>
</dbReference>
<dbReference type="SMART" id="SM01411">
    <property type="entry name" value="Ephrin_rec_like"/>
    <property type="match status" value="8"/>
</dbReference>
<dbReference type="InterPro" id="IPR009030">
    <property type="entry name" value="Growth_fac_rcpt_cys_sf"/>
</dbReference>
<feature type="repeat" description="TNFR-Cys" evidence="1">
    <location>
        <begin position="165"/>
        <end position="203"/>
    </location>
</feature>
<evidence type="ECO:0000313" key="3">
    <source>
        <dbReference type="EMBL" id="PIK35710.1"/>
    </source>
</evidence>
<evidence type="ECO:0000256" key="1">
    <source>
        <dbReference type="PROSITE-ProRule" id="PRU00206"/>
    </source>
</evidence>
<comment type="caution">
    <text evidence="3">The sequence shown here is derived from an EMBL/GenBank/DDBJ whole genome shotgun (WGS) entry which is preliminary data.</text>
</comment>
<gene>
    <name evidence="3" type="ORF">BSL78_27466</name>
</gene>
<evidence type="ECO:0000259" key="2">
    <source>
        <dbReference type="PROSITE" id="PS50050"/>
    </source>
</evidence>
<proteinExistence type="predicted"/>
<evidence type="ECO:0000313" key="4">
    <source>
        <dbReference type="Proteomes" id="UP000230750"/>
    </source>
</evidence>
<sequence length="624" mass="66469">MVKTAKPHLGITFYLSHRGGTGFENATQCTICPSGNYCPHGSASAPTIEPTKCDPGTYNPDEGAGHKYNCRLCDQGRSCPLPGLSNSSHPCAEGYYCPNGTISNDQFPCPPGTYTDQTDLSAAEECSPVGRATTAPGDRRDGQPPQPCKPGYYCPFMTPSPDRYPCPEGTFSPAANLTKAEECTPCTPAYYCTGGEPSESGPCPPGYYCPEGTRYDEEFACPNGTYNSHYSKWNASEHCLDCTQGHYCELGTVNPVECPAGTYMPHGVDVNGTLIGSTAGYESDCWECPGGSFCLSMTVTPDPCGVGNYSEPGQSGCLSCEPGYYCDNHTTSYVDMINNKRCPAGLYCGGGLRSLDEATNCSLAKYCPEATPEELNCPVGTYNPSVGIGAITDCTSCDAGWYCLEGVSTLLGCAHLVTTVPPTSPTPTPLPHLLLDHTVRNRWYLHRYHRRTLCGGLYAMSGWVLLPLGTGTPIDCPRGYYCPANISASYPCPIGRYGNSTLLPSLESCPLCDPGWYCDAPGLTLPRSPCDPGYVCYEGAYTSDPTDGVTGEICPAGGYCPLGSYESLPCPPGTYSNTSGAINHYDCFDCDPGYYCSNARTPQPTGPCSPGYYCTGGPELRTRP</sequence>
<dbReference type="PANTHER" id="PTHR47236">
    <property type="entry name" value="GENE, 32742-RELATED-RELATED"/>
    <property type="match status" value="1"/>
</dbReference>
<reference evidence="3 4" key="1">
    <citation type="journal article" date="2017" name="PLoS Biol.">
        <title>The sea cucumber genome provides insights into morphological evolution and visceral regeneration.</title>
        <authorList>
            <person name="Zhang X."/>
            <person name="Sun L."/>
            <person name="Yuan J."/>
            <person name="Sun Y."/>
            <person name="Gao Y."/>
            <person name="Zhang L."/>
            <person name="Li S."/>
            <person name="Dai H."/>
            <person name="Hamel J.F."/>
            <person name="Liu C."/>
            <person name="Yu Y."/>
            <person name="Liu S."/>
            <person name="Lin W."/>
            <person name="Guo K."/>
            <person name="Jin S."/>
            <person name="Xu P."/>
            <person name="Storey K.B."/>
            <person name="Huan P."/>
            <person name="Zhang T."/>
            <person name="Zhou Y."/>
            <person name="Zhang J."/>
            <person name="Lin C."/>
            <person name="Li X."/>
            <person name="Xing L."/>
            <person name="Huo D."/>
            <person name="Sun M."/>
            <person name="Wang L."/>
            <person name="Mercier A."/>
            <person name="Li F."/>
            <person name="Yang H."/>
            <person name="Xiang J."/>
        </authorList>
    </citation>
    <scope>NUCLEOTIDE SEQUENCE [LARGE SCALE GENOMIC DNA]</scope>
    <source>
        <strain evidence="3">Shaxun</strain>
        <tissue evidence="3">Muscle</tissue>
    </source>
</reference>
<keyword evidence="4" id="KW-1185">Reference proteome</keyword>
<name>A0A2G8JIY8_STIJA</name>
<feature type="domain" description="TNFR-Cys" evidence="2">
    <location>
        <begin position="165"/>
        <end position="203"/>
    </location>
</feature>
<comment type="caution">
    <text evidence="1">Lacks conserved residue(s) required for the propagation of feature annotation.</text>
</comment>
<accession>A0A2G8JIY8</accession>
<dbReference type="Proteomes" id="UP000230750">
    <property type="component" value="Unassembled WGS sequence"/>
</dbReference>
<dbReference type="InterPro" id="IPR001368">
    <property type="entry name" value="TNFR/NGFR_Cys_rich_reg"/>
</dbReference>
<dbReference type="AlphaFoldDB" id="A0A2G8JIY8"/>
<dbReference type="PANTHER" id="PTHR47236:SF4">
    <property type="entry name" value="GENE 9195-RELATED"/>
    <property type="match status" value="1"/>
</dbReference>